<dbReference type="FunFam" id="2.60.40.10:FF:000360">
    <property type="entry name" value="Sidekick cell adhesion molecule 2"/>
    <property type="match status" value="1"/>
</dbReference>
<dbReference type="Pfam" id="PF00041">
    <property type="entry name" value="fn3"/>
    <property type="match status" value="1"/>
</dbReference>
<dbReference type="Proteomes" id="UP000314982">
    <property type="component" value="Unassembled WGS sequence"/>
</dbReference>
<proteinExistence type="predicted"/>
<reference evidence="2" key="3">
    <citation type="submission" date="2025-09" db="UniProtKB">
        <authorList>
            <consortium name="Ensembl"/>
        </authorList>
    </citation>
    <scope>IDENTIFICATION</scope>
</reference>
<dbReference type="Ensembl" id="ENSHHUT00000011833.1">
    <property type="protein sequence ID" value="ENSHHUP00000011474.1"/>
    <property type="gene ID" value="ENSHHUG00000007009.1"/>
</dbReference>
<dbReference type="InterPro" id="IPR036116">
    <property type="entry name" value="FN3_sf"/>
</dbReference>
<dbReference type="InterPro" id="IPR003961">
    <property type="entry name" value="FN3_dom"/>
</dbReference>
<sequence>MIQTLQSAPDTHPNNLTLVTATQTSLTLRWAPLPVSEYNGSPETVGYRVCVRRADGRGEERLEVVAGGEAPEVRGQGSGVSGQQSETMLEGLAEWTEYQLKIQAFNSIGAGPWSTTLTTHTKESGTLTHTHTNTLRHTYIHMSVTLAGASEELSFLLETLSF</sequence>
<dbReference type="AlphaFoldDB" id="A0A4W5KHW0"/>
<dbReference type="InterPro" id="IPR013783">
    <property type="entry name" value="Ig-like_fold"/>
</dbReference>
<evidence type="ECO:0000259" key="1">
    <source>
        <dbReference type="PROSITE" id="PS50853"/>
    </source>
</evidence>
<dbReference type="SMART" id="SM00060">
    <property type="entry name" value="FN3"/>
    <property type="match status" value="1"/>
</dbReference>
<dbReference type="GeneTree" id="ENSGT00940000157747"/>
<dbReference type="SUPFAM" id="SSF49265">
    <property type="entry name" value="Fibronectin type III"/>
    <property type="match status" value="1"/>
</dbReference>
<dbReference type="PROSITE" id="PS50853">
    <property type="entry name" value="FN3"/>
    <property type="match status" value="1"/>
</dbReference>
<dbReference type="Gene3D" id="2.60.40.10">
    <property type="entry name" value="Immunoglobulins"/>
    <property type="match status" value="1"/>
</dbReference>
<reference evidence="3" key="1">
    <citation type="submission" date="2018-06" db="EMBL/GenBank/DDBJ databases">
        <title>Genome assembly of Danube salmon.</title>
        <authorList>
            <person name="Macqueen D.J."/>
            <person name="Gundappa M.K."/>
        </authorList>
    </citation>
    <scope>NUCLEOTIDE SEQUENCE [LARGE SCALE GENOMIC DNA]</scope>
</reference>
<dbReference type="CDD" id="cd00063">
    <property type="entry name" value="FN3"/>
    <property type="match status" value="1"/>
</dbReference>
<accession>A0A4W5KHW0</accession>
<organism evidence="2 3">
    <name type="scientific">Hucho hucho</name>
    <name type="common">huchen</name>
    <dbReference type="NCBI Taxonomy" id="62062"/>
    <lineage>
        <taxon>Eukaryota</taxon>
        <taxon>Metazoa</taxon>
        <taxon>Chordata</taxon>
        <taxon>Craniata</taxon>
        <taxon>Vertebrata</taxon>
        <taxon>Euteleostomi</taxon>
        <taxon>Actinopterygii</taxon>
        <taxon>Neopterygii</taxon>
        <taxon>Teleostei</taxon>
        <taxon>Protacanthopterygii</taxon>
        <taxon>Salmoniformes</taxon>
        <taxon>Salmonidae</taxon>
        <taxon>Salmoninae</taxon>
        <taxon>Hucho</taxon>
    </lineage>
</organism>
<feature type="domain" description="Fibronectin type-III" evidence="1">
    <location>
        <begin position="12"/>
        <end position="124"/>
    </location>
</feature>
<keyword evidence="3" id="KW-1185">Reference proteome</keyword>
<dbReference type="STRING" id="62062.ENSHHUP00000011474"/>
<protein>
    <recommendedName>
        <fullName evidence="1">Fibronectin type-III domain-containing protein</fullName>
    </recommendedName>
</protein>
<evidence type="ECO:0000313" key="2">
    <source>
        <dbReference type="Ensembl" id="ENSHHUP00000011474.1"/>
    </source>
</evidence>
<evidence type="ECO:0000313" key="3">
    <source>
        <dbReference type="Proteomes" id="UP000314982"/>
    </source>
</evidence>
<reference evidence="2" key="2">
    <citation type="submission" date="2025-08" db="UniProtKB">
        <authorList>
            <consortium name="Ensembl"/>
        </authorList>
    </citation>
    <scope>IDENTIFICATION</scope>
</reference>
<name>A0A4W5KHW0_9TELE</name>